<feature type="signal peptide" evidence="2">
    <location>
        <begin position="1"/>
        <end position="22"/>
    </location>
</feature>
<sequence length="274" mass="29723">MIRPRIAAAAVLALTLVGCASEAPPAEPEVVPTTLAAQPKPKPQPKAHIVVDAAPARLLNGYASSSADAAWQMSLDYVRDWLFNPVLMQQHVVKDVHELDGLADEMTPAGAARWLPAAHKALRRYTIKPWETFRKNKKAEAEVAQLALWNLDLSNQRGWDNPMLGTVHVSDAKIIGADGLGVIMRLKTRMRFIGQGNHYAIPYETVLTLVWHSSEGTWKLDAWQRVGRVEAERIVGKGATPSAGESPSPRATDTDGASPQPTDGPTLDPSLAPD</sequence>
<dbReference type="RefSeq" id="WP_305027197.1">
    <property type="nucleotide sequence ID" value="NZ_JAUQTA010000001.1"/>
</dbReference>
<keyword evidence="4" id="KW-1185">Reference proteome</keyword>
<protein>
    <recommendedName>
        <fullName evidence="5">Lipoprotein</fullName>
    </recommendedName>
</protein>
<feature type="compositionally biased region" description="Polar residues" evidence="1">
    <location>
        <begin position="243"/>
        <end position="263"/>
    </location>
</feature>
<feature type="chain" id="PRO_5046784262" description="Lipoprotein" evidence="2">
    <location>
        <begin position="23"/>
        <end position="274"/>
    </location>
</feature>
<comment type="caution">
    <text evidence="3">The sequence shown here is derived from an EMBL/GenBank/DDBJ whole genome shotgun (WGS) entry which is preliminary data.</text>
</comment>
<evidence type="ECO:0000313" key="3">
    <source>
        <dbReference type="EMBL" id="MDO7867814.1"/>
    </source>
</evidence>
<dbReference type="PROSITE" id="PS51257">
    <property type="entry name" value="PROKAR_LIPOPROTEIN"/>
    <property type="match status" value="1"/>
</dbReference>
<reference evidence="3 4" key="1">
    <citation type="submission" date="2023-07" db="EMBL/GenBank/DDBJ databases">
        <title>Nocardioides sp. nov WY-20 isolated from soil.</title>
        <authorList>
            <person name="Liu B."/>
            <person name="Wan Y."/>
        </authorList>
    </citation>
    <scope>NUCLEOTIDE SEQUENCE [LARGE SCALE GENOMIC DNA]</scope>
    <source>
        <strain evidence="3 4">WY-20</strain>
    </source>
</reference>
<proteinExistence type="predicted"/>
<name>A0ABT9AZ00_9ACTN</name>
<keyword evidence="2" id="KW-0732">Signal</keyword>
<evidence type="ECO:0000256" key="1">
    <source>
        <dbReference type="SAM" id="MobiDB-lite"/>
    </source>
</evidence>
<dbReference type="Proteomes" id="UP001233314">
    <property type="component" value="Unassembled WGS sequence"/>
</dbReference>
<evidence type="ECO:0000256" key="2">
    <source>
        <dbReference type="SAM" id="SignalP"/>
    </source>
</evidence>
<feature type="region of interest" description="Disordered" evidence="1">
    <location>
        <begin position="233"/>
        <end position="274"/>
    </location>
</feature>
<dbReference type="EMBL" id="JAUQTA010000001">
    <property type="protein sequence ID" value="MDO7867814.1"/>
    <property type="molecule type" value="Genomic_DNA"/>
</dbReference>
<organism evidence="3 4">
    <name type="scientific">Nocardioides jiangxiensis</name>
    <dbReference type="NCBI Taxonomy" id="3064524"/>
    <lineage>
        <taxon>Bacteria</taxon>
        <taxon>Bacillati</taxon>
        <taxon>Actinomycetota</taxon>
        <taxon>Actinomycetes</taxon>
        <taxon>Propionibacteriales</taxon>
        <taxon>Nocardioidaceae</taxon>
        <taxon>Nocardioides</taxon>
    </lineage>
</organism>
<evidence type="ECO:0008006" key="5">
    <source>
        <dbReference type="Google" id="ProtNLM"/>
    </source>
</evidence>
<evidence type="ECO:0000313" key="4">
    <source>
        <dbReference type="Proteomes" id="UP001233314"/>
    </source>
</evidence>
<accession>A0ABT9AZ00</accession>
<gene>
    <name evidence="3" type="ORF">Q5722_05465</name>
</gene>